<gene>
    <name evidence="1" type="ORF">ACFQRG_20455</name>
</gene>
<keyword evidence="2" id="KW-1185">Reference proteome</keyword>
<proteinExistence type="predicted"/>
<dbReference type="Proteomes" id="UP001596505">
    <property type="component" value="Unassembled WGS sequence"/>
</dbReference>
<name>A0ABW2Q3P2_9BACL</name>
<evidence type="ECO:0000313" key="1">
    <source>
        <dbReference type="EMBL" id="MFC7395285.1"/>
    </source>
</evidence>
<comment type="caution">
    <text evidence="1">The sequence shown here is derived from an EMBL/GenBank/DDBJ whole genome shotgun (WGS) entry which is preliminary data.</text>
</comment>
<organism evidence="1 2">
    <name type="scientific">Scopulibacillus cellulosilyticus</name>
    <dbReference type="NCBI Taxonomy" id="2665665"/>
    <lineage>
        <taxon>Bacteria</taxon>
        <taxon>Bacillati</taxon>
        <taxon>Bacillota</taxon>
        <taxon>Bacilli</taxon>
        <taxon>Bacillales</taxon>
        <taxon>Sporolactobacillaceae</taxon>
        <taxon>Scopulibacillus</taxon>
    </lineage>
</organism>
<sequence>MKLLDWQFTRRRGIKAIFDEFPNSVVIFRLINHFYFVYTIDWSKDDRIVTKADLDKMGILINRELGTEQGYLNRKSNSN</sequence>
<dbReference type="RefSeq" id="WP_380969674.1">
    <property type="nucleotide sequence ID" value="NZ_JBHTCO010000044.1"/>
</dbReference>
<accession>A0ABW2Q3P2</accession>
<dbReference type="EMBL" id="JBHTCO010000044">
    <property type="protein sequence ID" value="MFC7395285.1"/>
    <property type="molecule type" value="Genomic_DNA"/>
</dbReference>
<evidence type="ECO:0000313" key="2">
    <source>
        <dbReference type="Proteomes" id="UP001596505"/>
    </source>
</evidence>
<reference evidence="2" key="1">
    <citation type="journal article" date="2019" name="Int. J. Syst. Evol. Microbiol.">
        <title>The Global Catalogue of Microorganisms (GCM) 10K type strain sequencing project: providing services to taxonomists for standard genome sequencing and annotation.</title>
        <authorList>
            <consortium name="The Broad Institute Genomics Platform"/>
            <consortium name="The Broad Institute Genome Sequencing Center for Infectious Disease"/>
            <person name="Wu L."/>
            <person name="Ma J."/>
        </authorList>
    </citation>
    <scope>NUCLEOTIDE SEQUENCE [LARGE SCALE GENOMIC DNA]</scope>
    <source>
        <strain evidence="2">CGMCC 1.16305</strain>
    </source>
</reference>
<protein>
    <submittedName>
        <fullName evidence="1">Uncharacterized protein</fullName>
    </submittedName>
</protein>